<evidence type="ECO:0000256" key="1">
    <source>
        <dbReference type="SAM" id="Phobius"/>
    </source>
</evidence>
<keyword evidence="1" id="KW-0472">Membrane</keyword>
<feature type="transmembrane region" description="Helical" evidence="1">
    <location>
        <begin position="77"/>
        <end position="97"/>
    </location>
</feature>
<sequence>MGRELKWKWLFFFIGLMVMSLGVSMIIKGKAIGVSAWDVLHVALFHHIGLTVGTWSILTGVVIVGSTSLYLKEWPKLATIINMLLCGTFIDFFNWILPNSTGLIVDYIYFMLGVIVLGIGCALYISPNLGAGPRDTLMIIISEKFSLSIGNARLLMEAFIAGIGWLLGGPIGLGTIIIAFFTGYIVQSALPFFRNMLHTKLNESVTNNVFPSQKTDKLAKES</sequence>
<feature type="transmembrane region" description="Helical" evidence="1">
    <location>
        <begin position="173"/>
        <end position="193"/>
    </location>
</feature>
<feature type="transmembrane region" description="Helical" evidence="1">
    <location>
        <begin position="39"/>
        <end position="65"/>
    </location>
</feature>
<gene>
    <name evidence="2" type="ORF">EC501_11595</name>
</gene>
<feature type="transmembrane region" description="Helical" evidence="1">
    <location>
        <begin position="145"/>
        <end position="167"/>
    </location>
</feature>
<keyword evidence="1" id="KW-0812">Transmembrane</keyword>
<dbReference type="RefSeq" id="WP_122972462.1">
    <property type="nucleotide sequence ID" value="NZ_RHLQ01000027.1"/>
</dbReference>
<reference evidence="2 3" key="1">
    <citation type="journal article" date="2014" name="Int. J. Syst. Evol. Microbiol.">
        <title>Lysinibacillus halotolerans sp. nov., isolated from saline-alkaline soil.</title>
        <authorList>
            <person name="Kong D."/>
            <person name="Wang Y."/>
            <person name="Zhao B."/>
            <person name="Li Y."/>
            <person name="Song J."/>
            <person name="Zhai Y."/>
            <person name="Zhang C."/>
            <person name="Wang H."/>
            <person name="Chen X."/>
            <person name="Zhao B."/>
            <person name="Ruan Z."/>
        </authorList>
    </citation>
    <scope>NUCLEOTIDE SEQUENCE [LARGE SCALE GENOMIC DNA]</scope>
    <source>
        <strain evidence="2 3">MCCC 1A12703</strain>
    </source>
</reference>
<feature type="transmembrane region" description="Helical" evidence="1">
    <location>
        <begin position="103"/>
        <end position="125"/>
    </location>
</feature>
<comment type="caution">
    <text evidence="2">The sequence shown here is derived from an EMBL/GenBank/DDBJ whole genome shotgun (WGS) entry which is preliminary data.</text>
</comment>
<feature type="transmembrane region" description="Helical" evidence="1">
    <location>
        <begin position="7"/>
        <end position="27"/>
    </location>
</feature>
<dbReference type="EMBL" id="RHLQ01000027">
    <property type="protein sequence ID" value="RNC98358.1"/>
    <property type="molecule type" value="Genomic_DNA"/>
</dbReference>
<dbReference type="AlphaFoldDB" id="A0A3M8H7S8"/>
<protein>
    <submittedName>
        <fullName evidence="2">YitT family protein</fullName>
    </submittedName>
</protein>
<dbReference type="InterPro" id="IPR038750">
    <property type="entry name" value="YczE/YyaS-like"/>
</dbReference>
<dbReference type="OrthoDB" id="154912at2"/>
<accession>A0A3M8H7S8</accession>
<keyword evidence="1" id="KW-1133">Transmembrane helix</keyword>
<evidence type="ECO:0000313" key="2">
    <source>
        <dbReference type="EMBL" id="RNC98358.1"/>
    </source>
</evidence>
<name>A0A3M8H7S8_9BACI</name>
<organism evidence="2 3">
    <name type="scientific">Lysinibacillus halotolerans</name>
    <dbReference type="NCBI Taxonomy" id="1368476"/>
    <lineage>
        <taxon>Bacteria</taxon>
        <taxon>Bacillati</taxon>
        <taxon>Bacillota</taxon>
        <taxon>Bacilli</taxon>
        <taxon>Bacillales</taxon>
        <taxon>Bacillaceae</taxon>
        <taxon>Lysinibacillus</taxon>
    </lineage>
</organism>
<dbReference type="Proteomes" id="UP000279909">
    <property type="component" value="Unassembled WGS sequence"/>
</dbReference>
<dbReference type="PANTHER" id="PTHR40078">
    <property type="entry name" value="INTEGRAL MEMBRANE PROTEIN-RELATED"/>
    <property type="match status" value="1"/>
</dbReference>
<dbReference type="Pfam" id="PF19700">
    <property type="entry name" value="DUF6198"/>
    <property type="match status" value="1"/>
</dbReference>
<evidence type="ECO:0000313" key="3">
    <source>
        <dbReference type="Proteomes" id="UP000279909"/>
    </source>
</evidence>
<keyword evidence="3" id="KW-1185">Reference proteome</keyword>
<proteinExistence type="predicted"/>
<dbReference type="PANTHER" id="PTHR40078:SF1">
    <property type="entry name" value="INTEGRAL MEMBRANE PROTEIN"/>
    <property type="match status" value="1"/>
</dbReference>